<dbReference type="PRINTS" id="PR00038">
    <property type="entry name" value="HTHLUXR"/>
</dbReference>
<dbReference type="InterPro" id="IPR039420">
    <property type="entry name" value="WalR-like"/>
</dbReference>
<evidence type="ECO:0000313" key="8">
    <source>
        <dbReference type="EMBL" id="KYG76124.1"/>
    </source>
</evidence>
<dbReference type="Proteomes" id="UP000075606">
    <property type="component" value="Unassembled WGS sequence"/>
</dbReference>
<protein>
    <recommendedName>
        <fullName evidence="10">LuxR family transcriptional regulator</fullName>
    </recommendedName>
</protein>
<dbReference type="PANTHER" id="PTHR43214">
    <property type="entry name" value="TWO-COMPONENT RESPONSE REGULATOR"/>
    <property type="match status" value="1"/>
</dbReference>
<evidence type="ECO:0000256" key="1">
    <source>
        <dbReference type="ARBA" id="ARBA00022553"/>
    </source>
</evidence>
<gene>
    <name evidence="8" type="ORF">AWW68_09935</name>
</gene>
<dbReference type="Pfam" id="PF00196">
    <property type="entry name" value="GerE"/>
    <property type="match status" value="1"/>
</dbReference>
<dbReference type="OrthoDB" id="9797341at2"/>
<reference evidence="8 9" key="1">
    <citation type="submission" date="2016-01" db="EMBL/GenBank/DDBJ databases">
        <title>Genome sequencing of Roseivirga spongicola UST030701-084.</title>
        <authorList>
            <person name="Selvaratnam C."/>
            <person name="Thevarajoo S."/>
            <person name="Goh K.M."/>
            <person name="Ee R."/>
            <person name="Chan K.-G."/>
            <person name="Chong C.S."/>
        </authorList>
    </citation>
    <scope>NUCLEOTIDE SEQUENCE [LARGE SCALE GENOMIC DNA]</scope>
    <source>
        <strain evidence="8 9">UST030701-084</strain>
    </source>
</reference>
<feature type="domain" description="HTH luxR-type" evidence="6">
    <location>
        <begin position="142"/>
        <end position="207"/>
    </location>
</feature>
<accession>A0A150XBT0</accession>
<name>A0A150XBT0_9BACT</name>
<evidence type="ECO:0000256" key="2">
    <source>
        <dbReference type="ARBA" id="ARBA00023015"/>
    </source>
</evidence>
<dbReference type="STRING" id="333140.AWW68_09935"/>
<keyword evidence="4" id="KW-0804">Transcription</keyword>
<evidence type="ECO:0000256" key="5">
    <source>
        <dbReference type="PROSITE-ProRule" id="PRU00169"/>
    </source>
</evidence>
<dbReference type="SUPFAM" id="SSF52172">
    <property type="entry name" value="CheY-like"/>
    <property type="match status" value="1"/>
</dbReference>
<keyword evidence="9" id="KW-1185">Reference proteome</keyword>
<dbReference type="InterPro" id="IPR001789">
    <property type="entry name" value="Sig_transdc_resp-reg_receiver"/>
</dbReference>
<feature type="domain" description="Response regulatory" evidence="7">
    <location>
        <begin position="3"/>
        <end position="119"/>
    </location>
</feature>
<feature type="modified residue" description="4-aspartylphosphate" evidence="5">
    <location>
        <position position="54"/>
    </location>
</feature>
<dbReference type="CDD" id="cd17535">
    <property type="entry name" value="REC_NarL-like"/>
    <property type="match status" value="1"/>
</dbReference>
<dbReference type="GO" id="GO:0000160">
    <property type="term" value="P:phosphorelay signal transduction system"/>
    <property type="evidence" value="ECO:0007669"/>
    <property type="project" value="InterPro"/>
</dbReference>
<evidence type="ECO:0000313" key="9">
    <source>
        <dbReference type="Proteomes" id="UP000075606"/>
    </source>
</evidence>
<keyword evidence="2" id="KW-0805">Transcription regulation</keyword>
<dbReference type="SUPFAM" id="SSF46894">
    <property type="entry name" value="C-terminal effector domain of the bipartite response regulators"/>
    <property type="match status" value="1"/>
</dbReference>
<comment type="caution">
    <text evidence="8">The sequence shown here is derived from an EMBL/GenBank/DDBJ whole genome shotgun (WGS) entry which is preliminary data.</text>
</comment>
<dbReference type="InterPro" id="IPR016032">
    <property type="entry name" value="Sig_transdc_resp-reg_C-effctor"/>
</dbReference>
<keyword evidence="3" id="KW-0238">DNA-binding</keyword>
<dbReference type="EMBL" id="LRPC01000012">
    <property type="protein sequence ID" value="KYG76124.1"/>
    <property type="molecule type" value="Genomic_DNA"/>
</dbReference>
<dbReference type="GO" id="GO:0003677">
    <property type="term" value="F:DNA binding"/>
    <property type="evidence" value="ECO:0007669"/>
    <property type="project" value="UniProtKB-KW"/>
</dbReference>
<dbReference type="InterPro" id="IPR000792">
    <property type="entry name" value="Tscrpt_reg_LuxR_C"/>
</dbReference>
<organism evidence="8 9">
    <name type="scientific">Roseivirga spongicola</name>
    <dbReference type="NCBI Taxonomy" id="333140"/>
    <lineage>
        <taxon>Bacteria</taxon>
        <taxon>Pseudomonadati</taxon>
        <taxon>Bacteroidota</taxon>
        <taxon>Cytophagia</taxon>
        <taxon>Cytophagales</taxon>
        <taxon>Roseivirgaceae</taxon>
        <taxon>Roseivirga</taxon>
    </lineage>
</organism>
<dbReference type="Gene3D" id="3.40.50.2300">
    <property type="match status" value="1"/>
</dbReference>
<dbReference type="AlphaFoldDB" id="A0A150XBT0"/>
<dbReference type="RefSeq" id="WP_068220680.1">
    <property type="nucleotide sequence ID" value="NZ_LRPC01000012.1"/>
</dbReference>
<dbReference type="SMART" id="SM00421">
    <property type="entry name" value="HTH_LUXR"/>
    <property type="match status" value="1"/>
</dbReference>
<dbReference type="Pfam" id="PF00072">
    <property type="entry name" value="Response_reg"/>
    <property type="match status" value="1"/>
</dbReference>
<evidence type="ECO:0000256" key="3">
    <source>
        <dbReference type="ARBA" id="ARBA00023125"/>
    </source>
</evidence>
<evidence type="ECO:0000256" key="4">
    <source>
        <dbReference type="ARBA" id="ARBA00023163"/>
    </source>
</evidence>
<evidence type="ECO:0000259" key="6">
    <source>
        <dbReference type="PROSITE" id="PS50043"/>
    </source>
</evidence>
<dbReference type="InterPro" id="IPR058245">
    <property type="entry name" value="NreC/VraR/RcsB-like_REC"/>
</dbReference>
<dbReference type="PANTHER" id="PTHR43214:SF41">
    <property type="entry name" value="NITRATE_NITRITE RESPONSE REGULATOR PROTEIN NARP"/>
    <property type="match status" value="1"/>
</dbReference>
<dbReference type="PROSITE" id="PS50043">
    <property type="entry name" value="HTH_LUXR_2"/>
    <property type="match status" value="1"/>
</dbReference>
<dbReference type="PROSITE" id="PS50110">
    <property type="entry name" value="RESPONSE_REGULATORY"/>
    <property type="match status" value="1"/>
</dbReference>
<dbReference type="InterPro" id="IPR011006">
    <property type="entry name" value="CheY-like_superfamily"/>
</dbReference>
<proteinExistence type="predicted"/>
<sequence length="209" mass="23138">MIRIFIVDDHQVVIDGISSILSEVEEIKIIGSALNGLEALRKLETESPDVLLLDINMPEMDGIQLVRALKEKGRTLNTLVLTMHNNPQFTKELIAEGVQGCVLKNAGKKDLILAITEVNNGGSFYSEAVTDSLKESLDKTQEAIDEVQLTKREVEIVKLIALENTTNEIAEKLSISAYTVDTHRKNIINKLGVKNLAGLVRFAFEKNLL</sequence>
<evidence type="ECO:0008006" key="10">
    <source>
        <dbReference type="Google" id="ProtNLM"/>
    </source>
</evidence>
<dbReference type="SMART" id="SM00448">
    <property type="entry name" value="REC"/>
    <property type="match status" value="1"/>
</dbReference>
<keyword evidence="1 5" id="KW-0597">Phosphoprotein</keyword>
<dbReference type="CDD" id="cd06170">
    <property type="entry name" value="LuxR_C_like"/>
    <property type="match status" value="1"/>
</dbReference>
<evidence type="ECO:0000259" key="7">
    <source>
        <dbReference type="PROSITE" id="PS50110"/>
    </source>
</evidence>
<dbReference type="GO" id="GO:0006355">
    <property type="term" value="P:regulation of DNA-templated transcription"/>
    <property type="evidence" value="ECO:0007669"/>
    <property type="project" value="InterPro"/>
</dbReference>